<dbReference type="Pfam" id="PF00646">
    <property type="entry name" value="F-box"/>
    <property type="match status" value="1"/>
</dbReference>
<dbReference type="Pfam" id="PF08268">
    <property type="entry name" value="FBA_3"/>
    <property type="match status" value="1"/>
</dbReference>
<dbReference type="AlphaFoldDB" id="A0A8S0VLB9"/>
<organism evidence="2 3">
    <name type="scientific">Olea europaea subsp. europaea</name>
    <dbReference type="NCBI Taxonomy" id="158383"/>
    <lineage>
        <taxon>Eukaryota</taxon>
        <taxon>Viridiplantae</taxon>
        <taxon>Streptophyta</taxon>
        <taxon>Embryophyta</taxon>
        <taxon>Tracheophyta</taxon>
        <taxon>Spermatophyta</taxon>
        <taxon>Magnoliopsida</taxon>
        <taxon>eudicotyledons</taxon>
        <taxon>Gunneridae</taxon>
        <taxon>Pentapetalae</taxon>
        <taxon>asterids</taxon>
        <taxon>lamiids</taxon>
        <taxon>Lamiales</taxon>
        <taxon>Oleaceae</taxon>
        <taxon>Oleeae</taxon>
        <taxon>Olea</taxon>
    </lineage>
</organism>
<gene>
    <name evidence="2" type="ORF">OLEA9_A050392</name>
</gene>
<dbReference type="InterPro" id="IPR001810">
    <property type="entry name" value="F-box_dom"/>
</dbReference>
<dbReference type="SUPFAM" id="SSF81383">
    <property type="entry name" value="F-box domain"/>
    <property type="match status" value="1"/>
</dbReference>
<dbReference type="Proteomes" id="UP000594638">
    <property type="component" value="Unassembled WGS sequence"/>
</dbReference>
<evidence type="ECO:0000313" key="2">
    <source>
        <dbReference type="EMBL" id="CAA3032278.1"/>
    </source>
</evidence>
<feature type="domain" description="F-box" evidence="1">
    <location>
        <begin position="1"/>
        <end position="47"/>
    </location>
</feature>
<evidence type="ECO:0000313" key="3">
    <source>
        <dbReference type="Proteomes" id="UP000594638"/>
    </source>
</evidence>
<accession>A0A8S0VLB9</accession>
<dbReference type="SMART" id="SM00256">
    <property type="entry name" value="FBOX"/>
    <property type="match status" value="1"/>
</dbReference>
<protein>
    <submittedName>
        <fullName evidence="2">F-box At4g19940-like</fullName>
    </submittedName>
</protein>
<dbReference type="OrthoDB" id="5319261at2759"/>
<dbReference type="CDD" id="cd22157">
    <property type="entry name" value="F-box_AtFBW1-like"/>
    <property type="match status" value="1"/>
</dbReference>
<reference evidence="2 3" key="1">
    <citation type="submission" date="2019-12" db="EMBL/GenBank/DDBJ databases">
        <authorList>
            <person name="Alioto T."/>
            <person name="Alioto T."/>
            <person name="Gomez Garrido J."/>
        </authorList>
    </citation>
    <scope>NUCLEOTIDE SEQUENCE [LARGE SCALE GENOMIC DNA]</scope>
</reference>
<dbReference type="NCBIfam" id="TIGR01640">
    <property type="entry name" value="F_box_assoc_1"/>
    <property type="match status" value="1"/>
</dbReference>
<dbReference type="EMBL" id="CACTIH010009550">
    <property type="protein sequence ID" value="CAA3032278.1"/>
    <property type="molecule type" value="Genomic_DNA"/>
</dbReference>
<proteinExistence type="predicted"/>
<dbReference type="PANTHER" id="PTHR31111">
    <property type="entry name" value="BNAA05G37150D PROTEIN-RELATED"/>
    <property type="match status" value="1"/>
</dbReference>
<dbReference type="PROSITE" id="PS50181">
    <property type="entry name" value="FBOX"/>
    <property type="match status" value="1"/>
</dbReference>
<dbReference type="InterPro" id="IPR036047">
    <property type="entry name" value="F-box-like_dom_sf"/>
</dbReference>
<keyword evidence="3" id="KW-1185">Reference proteome</keyword>
<dbReference type="Gramene" id="OE9A050392T1">
    <property type="protein sequence ID" value="OE9A050392C1"/>
    <property type="gene ID" value="OE9A050392"/>
</dbReference>
<comment type="caution">
    <text evidence="2">The sequence shown here is derived from an EMBL/GenBank/DDBJ whole genome shotgun (WGS) entry which is preliminary data.</text>
</comment>
<dbReference type="Gene3D" id="1.20.1280.50">
    <property type="match status" value="1"/>
</dbReference>
<name>A0A8S0VLB9_OLEEU</name>
<dbReference type="InterPro" id="IPR017451">
    <property type="entry name" value="F-box-assoc_interact_dom"/>
</dbReference>
<dbReference type="InterPro" id="IPR013187">
    <property type="entry name" value="F-box-assoc_dom_typ3"/>
</dbReference>
<sequence length="365" mass="42328">MRLNELPTDLLVDVLSRLPEKSLCRFTCVSKEWQSLISSPHPGFVKALRRQRLHRKSYLYIWNISLFDGNVESDVEDCSLRISIVDTVNERIQENYCLPINNMNPFIYTVISCHDLLCLAQTKISICNLSTQEKAILPDPDHLGHVGIGFGYSSVSKEFKIVRWFMQKKDGRMSMGCEIFSLTNRLRFKSDSWRLTETRPFEFLSKPSVFVNGVIFWQILNPTFKNFFESNSILAFDLDEEEPQIISCPKLSPDTVAHLVELKECLYLAHCSKGKAIVKIWRLEDQKNSLWVSEYYINFSSICNTIVPLTSVLAGHVEELVFISVKGKGLLYYNVESGKMRKPENLENFTLRWYEFPCVLRNMEF</sequence>
<dbReference type="PANTHER" id="PTHR31111:SF136">
    <property type="entry name" value="F-BOX ASSOCIATED DOMAIN-CONTAINING PROTEIN"/>
    <property type="match status" value="1"/>
</dbReference>
<evidence type="ECO:0000259" key="1">
    <source>
        <dbReference type="PROSITE" id="PS50181"/>
    </source>
</evidence>